<evidence type="ECO:0000313" key="6">
    <source>
        <dbReference type="EMBL" id="KAG6573994.1"/>
    </source>
</evidence>
<feature type="domain" description="GCF C-terminal" evidence="5">
    <location>
        <begin position="616"/>
        <end position="819"/>
    </location>
</feature>
<dbReference type="Pfam" id="PF07842">
    <property type="entry name" value="GCFC"/>
    <property type="match status" value="1"/>
</dbReference>
<dbReference type="GO" id="GO:0005634">
    <property type="term" value="C:nucleus"/>
    <property type="evidence" value="ECO:0007669"/>
    <property type="project" value="UniProtKB-SubCell"/>
</dbReference>
<dbReference type="InterPro" id="IPR022783">
    <property type="entry name" value="GCFC_dom"/>
</dbReference>
<keyword evidence="3" id="KW-0539">Nucleus</keyword>
<comment type="caution">
    <text evidence="6">The sequence shown here is derived from an EMBL/GenBank/DDBJ whole genome shotgun (WGS) entry which is preliminary data.</text>
</comment>
<evidence type="ECO:0000259" key="5">
    <source>
        <dbReference type="Pfam" id="PF07842"/>
    </source>
</evidence>
<accession>A0AAV6M1U3</accession>
<evidence type="ECO:0000256" key="4">
    <source>
        <dbReference type="SAM" id="MobiDB-lite"/>
    </source>
</evidence>
<evidence type="ECO:0000256" key="2">
    <source>
        <dbReference type="ARBA" id="ARBA00010801"/>
    </source>
</evidence>
<feature type="non-terminal residue" evidence="6">
    <location>
        <position position="1"/>
    </location>
</feature>
<keyword evidence="7" id="KW-1185">Reference proteome</keyword>
<comment type="subcellular location">
    <subcellularLocation>
        <location evidence="1">Nucleus</location>
    </subcellularLocation>
</comment>
<dbReference type="GO" id="GO:0000398">
    <property type="term" value="P:mRNA splicing, via spliceosome"/>
    <property type="evidence" value="ECO:0007669"/>
    <property type="project" value="InterPro"/>
</dbReference>
<protein>
    <submittedName>
        <fullName evidence="6">Transcriptional repressor ILP1</fullName>
    </submittedName>
</protein>
<feature type="compositionally biased region" description="Basic and acidic residues" evidence="4">
    <location>
        <begin position="557"/>
        <end position="576"/>
    </location>
</feature>
<dbReference type="AlphaFoldDB" id="A0AAV6M1U3"/>
<feature type="compositionally biased region" description="Low complexity" evidence="4">
    <location>
        <begin position="76"/>
        <end position="88"/>
    </location>
</feature>
<evidence type="ECO:0000313" key="7">
    <source>
        <dbReference type="Proteomes" id="UP000685013"/>
    </source>
</evidence>
<dbReference type="InterPro" id="IPR012890">
    <property type="entry name" value="GCFC2-like"/>
</dbReference>
<feature type="region of interest" description="Disordered" evidence="4">
    <location>
        <begin position="1"/>
        <end position="197"/>
    </location>
</feature>
<reference evidence="6 7" key="1">
    <citation type="journal article" date="2021" name="Hortic Res">
        <title>The domestication of Cucurbita argyrosperma as revealed by the genome of its wild relative.</title>
        <authorList>
            <person name="Barrera-Redondo J."/>
            <person name="Sanchez-de la Vega G."/>
            <person name="Aguirre-Liguori J.A."/>
            <person name="Castellanos-Morales G."/>
            <person name="Gutierrez-Guerrero Y.T."/>
            <person name="Aguirre-Dugua X."/>
            <person name="Aguirre-Planter E."/>
            <person name="Tenaillon M.I."/>
            <person name="Lira-Saade R."/>
            <person name="Eguiarte L.E."/>
        </authorList>
    </citation>
    <scope>NUCLEOTIDE SEQUENCE [LARGE SCALE GENOMIC DNA]</scope>
    <source>
        <strain evidence="6">JBR-2021</strain>
    </source>
</reference>
<feature type="compositionally biased region" description="Low complexity" evidence="4">
    <location>
        <begin position="143"/>
        <end position="157"/>
    </location>
</feature>
<gene>
    <name evidence="6" type="primary">ILP1</name>
    <name evidence="6" type="ORF">SDJN03_27881</name>
</gene>
<sequence>MSGSRARNFRRRADDNDDDDEPNGAAAPSTGVSNASSKTASTSSTVANKPKKANPQVPKLLSFASDEENDAPLRTSSKPANSKKPSSARLAKPSSTHKITALKDRIAHSSSTSASVPSNVQPQAGTYTKEALRELQKNTRTLASSRSSSESKPSAEPVIVLKGLLKPVEQISDSAKEGKESSSEDEEGGSNEKSAEERIQLGQFPIKQPLMQFARKGNVCDRLGVAAPDYISLDAGSNRTAPGELSDEETEFPGRIAMIGGKSASSKKGVFEEFDEQAIDGVRTNIIEHSDEDEEEKIWEAEQFRKGLGKRMDDGSTRVESSSVPLIPSVPQQNIIYPTTAGYNSVPSISTATSIGGSVGVSQGLDGLSISQQAEIAKKAMRDNMGRLKESYRRTAASVLKTDENLSASLLNITALEKSLSAAGEKFIFMQKLRDFVSVICDFLQHKAPFIEELEEQMQKLHEERASTVVERRVADNDDEMVEIEAAVKAAMSILNKKGSSNEMIAAATSAAQAAIASAKEQANLPTKVDEFGRDLNLQKRMDMKRRAEARKRRRAKYDSKRLASTEVDGHQKVEGESSTDESDSEAAAYQSNHDLLLQTADQIFSDAAEEFSQLSVVKQRFEQWKRDYSATYRDAYMSLSTAAIFSPYVRLELLKWDPLHENADFFDMNWHSLLFNYGMPEDGSDFAPNDADANLVPELVEKVALPILHHEVAHCWDMLSTRETRNAAFATSLITNYVPTSSEALTELLVVIRTRLSSAVEDLTVPTWSALVMKAVPNAARIAAYRFGISVRLMRNICLWKEIIALPILEKLALEELLYGKVLPHVRSITANIHDAVTRTERIIASLSGVWTGPGVTGDRSHKLQPLVDYVMLLGRTLEKKHISGIAESETSGLARRLKKMLVELNEYDNARDIAKTFHLREAL</sequence>
<proteinExistence type="inferred from homology"/>
<dbReference type="GO" id="GO:0003677">
    <property type="term" value="F:DNA binding"/>
    <property type="evidence" value="ECO:0007669"/>
    <property type="project" value="InterPro"/>
</dbReference>
<feature type="region of interest" description="Disordered" evidence="4">
    <location>
        <begin position="540"/>
        <end position="589"/>
    </location>
</feature>
<comment type="similarity">
    <text evidence="2">Belongs to the GCF family.</text>
</comment>
<dbReference type="Proteomes" id="UP000685013">
    <property type="component" value="Chromosome 18"/>
</dbReference>
<dbReference type="PANTHER" id="PTHR12214:SF0">
    <property type="entry name" value="LD29489P"/>
    <property type="match status" value="1"/>
</dbReference>
<organism evidence="6 7">
    <name type="scientific">Cucurbita argyrosperma subsp. sororia</name>
    <dbReference type="NCBI Taxonomy" id="37648"/>
    <lineage>
        <taxon>Eukaryota</taxon>
        <taxon>Viridiplantae</taxon>
        <taxon>Streptophyta</taxon>
        <taxon>Embryophyta</taxon>
        <taxon>Tracheophyta</taxon>
        <taxon>Spermatophyta</taxon>
        <taxon>Magnoliopsida</taxon>
        <taxon>eudicotyledons</taxon>
        <taxon>Gunneridae</taxon>
        <taxon>Pentapetalae</taxon>
        <taxon>rosids</taxon>
        <taxon>fabids</taxon>
        <taxon>Cucurbitales</taxon>
        <taxon>Cucurbitaceae</taxon>
        <taxon>Cucurbiteae</taxon>
        <taxon>Cucurbita</taxon>
    </lineage>
</organism>
<evidence type="ECO:0000256" key="3">
    <source>
        <dbReference type="ARBA" id="ARBA00023242"/>
    </source>
</evidence>
<dbReference type="PANTHER" id="PTHR12214">
    <property type="entry name" value="GC-RICH SEQUENCE DNA-BINDING FACTOR"/>
    <property type="match status" value="1"/>
</dbReference>
<feature type="compositionally biased region" description="Low complexity" evidence="4">
    <location>
        <begin position="23"/>
        <end position="48"/>
    </location>
</feature>
<dbReference type="EMBL" id="JAGKQH010000018">
    <property type="protein sequence ID" value="KAG6573994.1"/>
    <property type="molecule type" value="Genomic_DNA"/>
</dbReference>
<feature type="compositionally biased region" description="Low complexity" evidence="4">
    <location>
        <begin position="109"/>
        <end position="118"/>
    </location>
</feature>
<name>A0AAV6M1U3_9ROSI</name>
<evidence type="ECO:0000256" key="1">
    <source>
        <dbReference type="ARBA" id="ARBA00004123"/>
    </source>
</evidence>